<keyword evidence="3" id="KW-0812">Transmembrane</keyword>
<accession>A0A3P3Y337</accession>
<dbReference type="GO" id="GO:0090482">
    <property type="term" value="F:vitamin transmembrane transporter activity"/>
    <property type="evidence" value="ECO:0007669"/>
    <property type="project" value="InterPro"/>
</dbReference>
<feature type="compositionally biased region" description="Polar residues" evidence="2">
    <location>
        <begin position="9"/>
        <end position="20"/>
    </location>
</feature>
<dbReference type="PANTHER" id="PTHR10686:SF18">
    <property type="entry name" value="IP11787P-RELATED"/>
    <property type="match status" value="1"/>
</dbReference>
<dbReference type="Pfam" id="PF01770">
    <property type="entry name" value="Folate_carrier"/>
    <property type="match status" value="2"/>
</dbReference>
<name>A0A3P3Y337_PLABS</name>
<evidence type="ECO:0000313" key="5">
    <source>
        <dbReference type="Proteomes" id="UP000290189"/>
    </source>
</evidence>
<protein>
    <recommendedName>
        <fullName evidence="6">Major facilitator superfamily (MFS) profile domain-containing protein</fullName>
    </recommendedName>
</protein>
<dbReference type="Gene3D" id="1.20.1250.20">
    <property type="entry name" value="MFS general substrate transporter like domains"/>
    <property type="match status" value="1"/>
</dbReference>
<feature type="region of interest" description="Disordered" evidence="2">
    <location>
        <begin position="1"/>
        <end position="32"/>
    </location>
</feature>
<evidence type="ECO:0000256" key="1">
    <source>
        <dbReference type="ARBA" id="ARBA00005773"/>
    </source>
</evidence>
<organism evidence="4 5">
    <name type="scientific">Plasmodiophora brassicae</name>
    <name type="common">Clubroot disease agent</name>
    <dbReference type="NCBI Taxonomy" id="37360"/>
    <lineage>
        <taxon>Eukaryota</taxon>
        <taxon>Sar</taxon>
        <taxon>Rhizaria</taxon>
        <taxon>Endomyxa</taxon>
        <taxon>Phytomyxea</taxon>
        <taxon>Plasmodiophorida</taxon>
        <taxon>Plasmodiophoridae</taxon>
        <taxon>Plasmodiophora</taxon>
    </lineage>
</organism>
<dbReference type="InterPro" id="IPR036259">
    <property type="entry name" value="MFS_trans_sf"/>
</dbReference>
<keyword evidence="3" id="KW-0472">Membrane</keyword>
<evidence type="ECO:0000313" key="4">
    <source>
        <dbReference type="EMBL" id="SPQ94586.1"/>
    </source>
</evidence>
<geneLocation type="mitochondrion" evidence="4"/>
<feature type="transmembrane region" description="Helical" evidence="3">
    <location>
        <begin position="363"/>
        <end position="385"/>
    </location>
</feature>
<evidence type="ECO:0000256" key="3">
    <source>
        <dbReference type="SAM" id="Phobius"/>
    </source>
</evidence>
<dbReference type="EMBL" id="OVEO01000003">
    <property type="protein sequence ID" value="SPQ94586.1"/>
    <property type="molecule type" value="Genomic_DNA"/>
</dbReference>
<feature type="transmembrane region" description="Helical" evidence="3">
    <location>
        <begin position="167"/>
        <end position="189"/>
    </location>
</feature>
<feature type="transmembrane region" description="Helical" evidence="3">
    <location>
        <begin position="266"/>
        <end position="285"/>
    </location>
</feature>
<proteinExistence type="inferred from homology"/>
<feature type="transmembrane region" description="Helical" evidence="3">
    <location>
        <begin position="336"/>
        <end position="357"/>
    </location>
</feature>
<keyword evidence="4" id="KW-0496">Mitochondrion</keyword>
<reference evidence="4 5" key="1">
    <citation type="submission" date="2018-03" db="EMBL/GenBank/DDBJ databases">
        <authorList>
            <person name="Fogelqvist J."/>
        </authorList>
    </citation>
    <scope>NUCLEOTIDE SEQUENCE [LARGE SCALE GENOMIC DNA]</scope>
</reference>
<comment type="similarity">
    <text evidence="1">Belongs to the reduced folate carrier (RFC) transporter (TC 2.A.48) family.</text>
</comment>
<feature type="transmembrane region" description="Helical" evidence="3">
    <location>
        <begin position="124"/>
        <end position="146"/>
    </location>
</feature>
<dbReference type="Proteomes" id="UP000290189">
    <property type="component" value="Unassembled WGS sequence"/>
</dbReference>
<evidence type="ECO:0000256" key="2">
    <source>
        <dbReference type="SAM" id="MobiDB-lite"/>
    </source>
</evidence>
<dbReference type="SUPFAM" id="SSF103473">
    <property type="entry name" value="MFS general substrate transporter"/>
    <property type="match status" value="1"/>
</dbReference>
<feature type="transmembrane region" description="Helical" evidence="3">
    <location>
        <begin position="397"/>
        <end position="422"/>
    </location>
</feature>
<evidence type="ECO:0008006" key="6">
    <source>
        <dbReference type="Google" id="ProtNLM"/>
    </source>
</evidence>
<dbReference type="GO" id="GO:0005886">
    <property type="term" value="C:plasma membrane"/>
    <property type="evidence" value="ECO:0007669"/>
    <property type="project" value="TreeGrafter"/>
</dbReference>
<feature type="transmembrane region" description="Helical" evidence="3">
    <location>
        <begin position="88"/>
        <end position="112"/>
    </location>
</feature>
<feature type="transmembrane region" description="Helical" evidence="3">
    <location>
        <begin position="428"/>
        <end position="448"/>
    </location>
</feature>
<feature type="transmembrane region" description="Helical" evidence="3">
    <location>
        <begin position="305"/>
        <end position="324"/>
    </location>
</feature>
<feature type="transmembrane region" description="Helical" evidence="3">
    <location>
        <begin position="209"/>
        <end position="231"/>
    </location>
</feature>
<keyword evidence="3" id="KW-1133">Transmembrane helix</keyword>
<dbReference type="InterPro" id="IPR002666">
    <property type="entry name" value="Folate_carrier"/>
</dbReference>
<sequence>MKVADDEFSASNDSDDTNVAISDDPTEGNDAGNGASHRRWILVSTILILSTFLQSIKPSDAYAAFYFNIARNLSKQEINASLYPFRTYAMLAGLLPITFLAECVCGYIPVIVFGLLCRLVSQFLIYYGPGLGSLQAACAIFGLSHATKFIYSAFTYRMVPVHVFHRITGYIRGGNLVAHVVGGLFGQLIYTRNPPRRLGSSFPLWTDPFFLQFTVSQIAVSFGVLLFFAAIGVHRRHGCGDDDDDSRRLRPSLSLTRLRELLRSVYATREMVLFSIWWCVSFGTVDLVWDYQTTLFLDMKQTMNHTGLVISATRLGCATSAMLVGRSRSLLKVHGLGITSAGTVVIGGGLLVSALTYDLAVSYLAFVGLMMVNEFCLCSAMAEIAVATPDCLRGVALLSNTLFAMILQALLQFVCGELVLNVPIRTKYMTWSAIMGLLSVVMLVAKLVSRRKDTCHATTA</sequence>
<gene>
    <name evidence="4" type="ORF">PLBR_LOCUS1801</name>
</gene>
<dbReference type="PANTHER" id="PTHR10686">
    <property type="entry name" value="FOLATE TRANSPORTER"/>
    <property type="match status" value="1"/>
</dbReference>
<dbReference type="AlphaFoldDB" id="A0A3P3Y337"/>